<sequence>MQRSMTAVIATAAICLAGCTDVTAGSPMADPDQTGITTTTTTTTTTTSSPRLTPSRTPSSSGDSTPPPNGMSTTCDEYAGFDDPTKMGMVQLLGDNGYPGLKKNPFLWVSFIGAMCVLADPGATVVQAISKKVPG</sequence>
<feature type="signal peptide" evidence="2">
    <location>
        <begin position="1"/>
        <end position="24"/>
    </location>
</feature>
<evidence type="ECO:0008006" key="5">
    <source>
        <dbReference type="Google" id="ProtNLM"/>
    </source>
</evidence>
<accession>A0A1X0B4P0</accession>
<dbReference type="OrthoDB" id="4632396at2"/>
<gene>
    <name evidence="3" type="ORF">BST13_09205</name>
</gene>
<keyword evidence="4" id="KW-1185">Reference proteome</keyword>
<evidence type="ECO:0000256" key="2">
    <source>
        <dbReference type="SAM" id="SignalP"/>
    </source>
</evidence>
<name>A0A1X0B4P0_9MYCO</name>
<proteinExistence type="predicted"/>
<keyword evidence="2" id="KW-0732">Signal</keyword>
<evidence type="ECO:0000313" key="4">
    <source>
        <dbReference type="Proteomes" id="UP000192448"/>
    </source>
</evidence>
<evidence type="ECO:0000313" key="3">
    <source>
        <dbReference type="EMBL" id="ORA37304.1"/>
    </source>
</evidence>
<evidence type="ECO:0000256" key="1">
    <source>
        <dbReference type="SAM" id="MobiDB-lite"/>
    </source>
</evidence>
<reference evidence="3 4" key="1">
    <citation type="submission" date="2017-02" db="EMBL/GenBank/DDBJ databases">
        <title>The new phylogeny of genus Mycobacterium.</title>
        <authorList>
            <person name="Tortoli E."/>
            <person name="Trovato A."/>
            <person name="Cirillo D.M."/>
        </authorList>
    </citation>
    <scope>NUCLEOTIDE SEQUENCE [LARGE SCALE GENOMIC DNA]</scope>
    <source>
        <strain evidence="3 4">RW6</strain>
    </source>
</reference>
<feature type="compositionally biased region" description="Low complexity" evidence="1">
    <location>
        <begin position="37"/>
        <end position="64"/>
    </location>
</feature>
<feature type="region of interest" description="Disordered" evidence="1">
    <location>
        <begin position="26"/>
        <end position="76"/>
    </location>
</feature>
<dbReference type="STRING" id="1927124.BST13_09205"/>
<dbReference type="RefSeq" id="WP_083162828.1">
    <property type="nucleotide sequence ID" value="NZ_MVHF01000006.1"/>
</dbReference>
<comment type="caution">
    <text evidence="3">The sequence shown here is derived from an EMBL/GenBank/DDBJ whole genome shotgun (WGS) entry which is preliminary data.</text>
</comment>
<dbReference type="EMBL" id="MVHF01000006">
    <property type="protein sequence ID" value="ORA37304.1"/>
    <property type="molecule type" value="Genomic_DNA"/>
</dbReference>
<organism evidence="3 4">
    <name type="scientific">Mycobacterium aquaticum</name>
    <dbReference type="NCBI Taxonomy" id="1927124"/>
    <lineage>
        <taxon>Bacteria</taxon>
        <taxon>Bacillati</taxon>
        <taxon>Actinomycetota</taxon>
        <taxon>Actinomycetes</taxon>
        <taxon>Mycobacteriales</taxon>
        <taxon>Mycobacteriaceae</taxon>
        <taxon>Mycobacterium</taxon>
    </lineage>
</organism>
<dbReference type="AlphaFoldDB" id="A0A1X0B4P0"/>
<dbReference type="Proteomes" id="UP000192448">
    <property type="component" value="Unassembled WGS sequence"/>
</dbReference>
<protein>
    <recommendedName>
        <fullName evidence="5">DUF732 domain-containing protein</fullName>
    </recommendedName>
</protein>
<feature type="chain" id="PRO_5012529601" description="DUF732 domain-containing protein" evidence="2">
    <location>
        <begin position="25"/>
        <end position="135"/>
    </location>
</feature>